<evidence type="ECO:0000313" key="2">
    <source>
        <dbReference type="EMBL" id="MDO7843393.1"/>
    </source>
</evidence>
<dbReference type="SUPFAM" id="SSF54909">
    <property type="entry name" value="Dimeric alpha+beta barrel"/>
    <property type="match status" value="1"/>
</dbReference>
<accession>A0ABT9A1G3</accession>
<comment type="caution">
    <text evidence="2">The sequence shown here is derived from an EMBL/GenBank/DDBJ whole genome shotgun (WGS) entry which is preliminary data.</text>
</comment>
<organism evidence="2 3">
    <name type="scientific">Sphingomonas immobilis</name>
    <dbReference type="NCBI Taxonomy" id="3063997"/>
    <lineage>
        <taxon>Bacteria</taxon>
        <taxon>Pseudomonadati</taxon>
        <taxon>Pseudomonadota</taxon>
        <taxon>Alphaproteobacteria</taxon>
        <taxon>Sphingomonadales</taxon>
        <taxon>Sphingomonadaceae</taxon>
        <taxon>Sphingomonas</taxon>
    </lineage>
</organism>
<dbReference type="EMBL" id="JAUQSZ010000009">
    <property type="protein sequence ID" value="MDO7843393.1"/>
    <property type="molecule type" value="Genomic_DNA"/>
</dbReference>
<feature type="domain" description="DUF1330" evidence="1">
    <location>
        <begin position="2"/>
        <end position="95"/>
    </location>
</feature>
<reference evidence="2" key="1">
    <citation type="submission" date="2023-07" db="EMBL/GenBank/DDBJ databases">
        <authorList>
            <person name="Kim M.K."/>
        </authorList>
    </citation>
    <scope>NUCLEOTIDE SEQUENCE</scope>
    <source>
        <strain evidence="2">CA1-15</strain>
    </source>
</reference>
<protein>
    <submittedName>
        <fullName evidence="2">DUF1330 domain-containing protein</fullName>
    </submittedName>
</protein>
<dbReference type="Gene3D" id="3.30.70.100">
    <property type="match status" value="1"/>
</dbReference>
<dbReference type="InterPro" id="IPR011008">
    <property type="entry name" value="Dimeric_a/b-barrel"/>
</dbReference>
<keyword evidence="3" id="KW-1185">Reference proteome</keyword>
<evidence type="ECO:0000259" key="1">
    <source>
        <dbReference type="Pfam" id="PF07045"/>
    </source>
</evidence>
<sequence>MPAYVIFTRESTIDQSELDIYASMVPAARVGHEMTARVRYGAFEMLEGDPIEGCVVIEFPTMDAARNWYHSPAYQEAAQHRFAGSRYRAFLIQGVE</sequence>
<name>A0ABT9A1G3_9SPHN</name>
<dbReference type="InterPro" id="IPR010753">
    <property type="entry name" value="DUF1330"/>
</dbReference>
<proteinExistence type="predicted"/>
<dbReference type="Pfam" id="PF07045">
    <property type="entry name" value="DUF1330"/>
    <property type="match status" value="1"/>
</dbReference>
<dbReference type="RefSeq" id="WP_304561847.1">
    <property type="nucleotide sequence ID" value="NZ_JAUQSZ010000009.1"/>
</dbReference>
<gene>
    <name evidence="2" type="ORF">Q5H94_13740</name>
</gene>
<evidence type="ECO:0000313" key="3">
    <source>
        <dbReference type="Proteomes" id="UP001176468"/>
    </source>
</evidence>
<dbReference type="Proteomes" id="UP001176468">
    <property type="component" value="Unassembled WGS sequence"/>
</dbReference>